<comment type="caution">
    <text evidence="1">The sequence shown here is derived from an EMBL/GenBank/DDBJ whole genome shotgun (WGS) entry which is preliminary data.</text>
</comment>
<gene>
    <name evidence="1" type="ORF">RIF29_28856</name>
</gene>
<sequence>MTKTSCSASDCSNQNLCYSLSCSAIVPCFFVSLCDRFQNPNLVSTILLRKDFRVLEASRFVSHFLSLSLLISAKDFSSIVTVWRISLNFFLRFGLAVSNRSEEVVVVS</sequence>
<dbReference type="EMBL" id="JAYWIO010000006">
    <property type="protein sequence ID" value="KAK7255446.1"/>
    <property type="molecule type" value="Genomic_DNA"/>
</dbReference>
<organism evidence="1 2">
    <name type="scientific">Crotalaria pallida</name>
    <name type="common">Smooth rattlebox</name>
    <name type="synonym">Crotalaria striata</name>
    <dbReference type="NCBI Taxonomy" id="3830"/>
    <lineage>
        <taxon>Eukaryota</taxon>
        <taxon>Viridiplantae</taxon>
        <taxon>Streptophyta</taxon>
        <taxon>Embryophyta</taxon>
        <taxon>Tracheophyta</taxon>
        <taxon>Spermatophyta</taxon>
        <taxon>Magnoliopsida</taxon>
        <taxon>eudicotyledons</taxon>
        <taxon>Gunneridae</taxon>
        <taxon>Pentapetalae</taxon>
        <taxon>rosids</taxon>
        <taxon>fabids</taxon>
        <taxon>Fabales</taxon>
        <taxon>Fabaceae</taxon>
        <taxon>Papilionoideae</taxon>
        <taxon>50 kb inversion clade</taxon>
        <taxon>genistoids sensu lato</taxon>
        <taxon>core genistoids</taxon>
        <taxon>Crotalarieae</taxon>
        <taxon>Crotalaria</taxon>
    </lineage>
</organism>
<protein>
    <submittedName>
        <fullName evidence="1">Uncharacterized protein</fullName>
    </submittedName>
</protein>
<accession>A0AAN9HZS9</accession>
<evidence type="ECO:0000313" key="2">
    <source>
        <dbReference type="Proteomes" id="UP001372338"/>
    </source>
</evidence>
<name>A0AAN9HZS9_CROPI</name>
<proteinExistence type="predicted"/>
<keyword evidence="2" id="KW-1185">Reference proteome</keyword>
<reference evidence="1 2" key="1">
    <citation type="submission" date="2024-01" db="EMBL/GenBank/DDBJ databases">
        <title>The genomes of 5 underutilized Papilionoideae crops provide insights into root nodulation and disease resistanc.</title>
        <authorList>
            <person name="Yuan L."/>
        </authorList>
    </citation>
    <scope>NUCLEOTIDE SEQUENCE [LARGE SCALE GENOMIC DNA]</scope>
    <source>
        <strain evidence="1">ZHUSHIDOU_FW_LH</strain>
        <tissue evidence="1">Leaf</tissue>
    </source>
</reference>
<evidence type="ECO:0000313" key="1">
    <source>
        <dbReference type="EMBL" id="KAK7255446.1"/>
    </source>
</evidence>
<dbReference type="AlphaFoldDB" id="A0AAN9HZS9"/>
<dbReference type="Proteomes" id="UP001372338">
    <property type="component" value="Unassembled WGS sequence"/>
</dbReference>